<feature type="region of interest" description="Disordered" evidence="1">
    <location>
        <begin position="1"/>
        <end position="70"/>
    </location>
</feature>
<comment type="caution">
    <text evidence="2">The sequence shown here is derived from an EMBL/GenBank/DDBJ whole genome shotgun (WGS) entry which is preliminary data.</text>
</comment>
<evidence type="ECO:0000256" key="1">
    <source>
        <dbReference type="SAM" id="MobiDB-lite"/>
    </source>
</evidence>
<feature type="compositionally biased region" description="Polar residues" evidence="1">
    <location>
        <begin position="35"/>
        <end position="65"/>
    </location>
</feature>
<name>A0AA35M4C5_9HYPO</name>
<accession>A0AA35M4C5</accession>
<evidence type="ECO:0000313" key="3">
    <source>
        <dbReference type="Proteomes" id="UP001160390"/>
    </source>
</evidence>
<dbReference type="Proteomes" id="UP001160390">
    <property type="component" value="Unassembled WGS sequence"/>
</dbReference>
<dbReference type="EMBL" id="CABFNP030001012">
    <property type="protein sequence ID" value="CAI6090280.1"/>
    <property type="molecule type" value="Genomic_DNA"/>
</dbReference>
<organism evidence="2 3">
    <name type="scientific">Clonostachys chloroleuca</name>
    <dbReference type="NCBI Taxonomy" id="1926264"/>
    <lineage>
        <taxon>Eukaryota</taxon>
        <taxon>Fungi</taxon>
        <taxon>Dikarya</taxon>
        <taxon>Ascomycota</taxon>
        <taxon>Pezizomycotina</taxon>
        <taxon>Sordariomycetes</taxon>
        <taxon>Hypocreomycetidae</taxon>
        <taxon>Hypocreales</taxon>
        <taxon>Bionectriaceae</taxon>
        <taxon>Clonostachys</taxon>
    </lineage>
</organism>
<proteinExistence type="predicted"/>
<dbReference type="AlphaFoldDB" id="A0AA35M4C5"/>
<reference evidence="2" key="1">
    <citation type="submission" date="2023-01" db="EMBL/GenBank/DDBJ databases">
        <authorList>
            <person name="Piombo E."/>
        </authorList>
    </citation>
    <scope>NUCLEOTIDE SEQUENCE</scope>
</reference>
<protein>
    <submittedName>
        <fullName evidence="2">Uncharacterized protein</fullName>
    </submittedName>
</protein>
<sequence>MPETGLSKRSSDADDQGSTKRIKGIKESAGKRQQALINSETPNSSRTPSGNGQNDVPGRSSGSETQVKDDNFSIYDDMEFRLKAYTDQDGKERLFMGVVTTGKVLPSNMMSPGTLSSRYEGIFISSSQQRINLPPKMFIDGDDSDSDMPSCSVIERLVQERDQAMQERNAFNKVVQTGNPYNGHNPVELIGRYASSESHALLCNGFMRKWEVDSSECRHKLEKATDLSARHAIIKARLDDIYQISQEFDAQAKWMSARHTSQHL</sequence>
<evidence type="ECO:0000313" key="2">
    <source>
        <dbReference type="EMBL" id="CAI6090280.1"/>
    </source>
</evidence>
<keyword evidence="3" id="KW-1185">Reference proteome</keyword>
<gene>
    <name evidence="2" type="ORF">CCHLO57077_00001888</name>
</gene>